<dbReference type="EMBL" id="NMUH01001956">
    <property type="protein sequence ID" value="MQL96767.1"/>
    <property type="molecule type" value="Genomic_DNA"/>
</dbReference>
<sequence length="138" mass="15091">MNLYFNDTCLVHYILKKWSHSVHPFVQTMTLMGVGRVLNATALVVTFMLPLFGLTSACAPHVACGAGLADVRSGKETEPQPNRAWRSSARPGEAAARVSWRFEVLVEFSACSRREDVVWSGGNAEGSSVFTFIAKIPC</sequence>
<organism evidence="1 2">
    <name type="scientific">Colocasia esculenta</name>
    <name type="common">Wild taro</name>
    <name type="synonym">Arum esculentum</name>
    <dbReference type="NCBI Taxonomy" id="4460"/>
    <lineage>
        <taxon>Eukaryota</taxon>
        <taxon>Viridiplantae</taxon>
        <taxon>Streptophyta</taxon>
        <taxon>Embryophyta</taxon>
        <taxon>Tracheophyta</taxon>
        <taxon>Spermatophyta</taxon>
        <taxon>Magnoliopsida</taxon>
        <taxon>Liliopsida</taxon>
        <taxon>Araceae</taxon>
        <taxon>Aroideae</taxon>
        <taxon>Colocasieae</taxon>
        <taxon>Colocasia</taxon>
    </lineage>
</organism>
<protein>
    <submittedName>
        <fullName evidence="1">Uncharacterized protein</fullName>
    </submittedName>
</protein>
<keyword evidence="2" id="KW-1185">Reference proteome</keyword>
<dbReference type="AlphaFoldDB" id="A0A843VR60"/>
<comment type="caution">
    <text evidence="1">The sequence shown here is derived from an EMBL/GenBank/DDBJ whole genome shotgun (WGS) entry which is preliminary data.</text>
</comment>
<reference evidence="1" key="1">
    <citation type="submission" date="2017-07" db="EMBL/GenBank/DDBJ databases">
        <title>Taro Niue Genome Assembly and Annotation.</title>
        <authorList>
            <person name="Atibalentja N."/>
            <person name="Keating K."/>
            <person name="Fields C.J."/>
        </authorList>
    </citation>
    <scope>NUCLEOTIDE SEQUENCE</scope>
    <source>
        <strain evidence="1">Niue_2</strain>
        <tissue evidence="1">Leaf</tissue>
    </source>
</reference>
<evidence type="ECO:0000313" key="1">
    <source>
        <dbReference type="EMBL" id="MQL96767.1"/>
    </source>
</evidence>
<evidence type="ECO:0000313" key="2">
    <source>
        <dbReference type="Proteomes" id="UP000652761"/>
    </source>
</evidence>
<name>A0A843VR60_COLES</name>
<dbReference type="Proteomes" id="UP000652761">
    <property type="component" value="Unassembled WGS sequence"/>
</dbReference>
<proteinExistence type="predicted"/>
<gene>
    <name evidence="1" type="ORF">Taro_029444</name>
</gene>
<accession>A0A843VR60</accession>